<dbReference type="PROSITE" id="PS00138">
    <property type="entry name" value="SUBTILASE_SER"/>
    <property type="match status" value="1"/>
</dbReference>
<dbReference type="SUPFAM" id="SSF52743">
    <property type="entry name" value="Subtilisin-like"/>
    <property type="match status" value="1"/>
</dbReference>
<keyword evidence="3" id="KW-0479">Metal-binding</keyword>
<dbReference type="InterPro" id="IPR037045">
    <property type="entry name" value="S8pro/Inhibitor_I9_sf"/>
</dbReference>
<feature type="chain" id="PRO_5038445669" evidence="9">
    <location>
        <begin position="25"/>
        <end position="388"/>
    </location>
</feature>
<dbReference type="Gene3D" id="3.30.70.80">
    <property type="entry name" value="Peptidase S8 propeptide/proteinase inhibitor I9"/>
    <property type="match status" value="1"/>
</dbReference>
<dbReference type="AlphaFoldDB" id="A0A844FK07"/>
<dbReference type="InterPro" id="IPR036852">
    <property type="entry name" value="Peptidase_S8/S53_dom_sf"/>
</dbReference>
<comment type="similarity">
    <text evidence="1 7 8">Belongs to the peptidase S8 family.</text>
</comment>
<gene>
    <name evidence="11" type="ORF">FYJ27_11175</name>
</gene>
<dbReference type="OrthoDB" id="1699244at2"/>
<dbReference type="PROSITE" id="PS00137">
    <property type="entry name" value="SUBTILASE_HIS"/>
    <property type="match status" value="1"/>
</dbReference>
<dbReference type="SUPFAM" id="SSF54897">
    <property type="entry name" value="Protease propeptides/inhibitors"/>
    <property type="match status" value="1"/>
</dbReference>
<dbReference type="InterPro" id="IPR023827">
    <property type="entry name" value="Peptidase_S8_Asp-AS"/>
</dbReference>
<dbReference type="EMBL" id="VULR01000020">
    <property type="protein sequence ID" value="MSS44262.1"/>
    <property type="molecule type" value="Genomic_DNA"/>
</dbReference>
<evidence type="ECO:0000256" key="6">
    <source>
        <dbReference type="PIRSR" id="PIRSR615500-1"/>
    </source>
</evidence>
<keyword evidence="4 7" id="KW-0378">Hydrolase</keyword>
<dbReference type="Proteomes" id="UP000462760">
    <property type="component" value="Unassembled WGS sequence"/>
</dbReference>
<dbReference type="Gene3D" id="3.40.50.200">
    <property type="entry name" value="Peptidase S8/S53 domain"/>
    <property type="match status" value="1"/>
</dbReference>
<dbReference type="InterPro" id="IPR050131">
    <property type="entry name" value="Peptidase_S8_subtilisin-like"/>
</dbReference>
<reference evidence="11 12" key="1">
    <citation type="submission" date="2019-08" db="EMBL/GenBank/DDBJ databases">
        <title>In-depth cultivation of the pig gut microbiome towards novel bacterial diversity and tailored functional studies.</title>
        <authorList>
            <person name="Wylensek D."/>
            <person name="Hitch T.C.A."/>
            <person name="Clavel T."/>
        </authorList>
    </citation>
    <scope>NUCLEOTIDE SEQUENCE [LARGE SCALE GENOMIC DNA]</scope>
    <source>
        <strain evidence="11 12">Med78-601-WT-4W-RMD-3</strain>
    </source>
</reference>
<organism evidence="11 12">
    <name type="scientific">Anaerosalibacter bizertensis</name>
    <dbReference type="NCBI Taxonomy" id="932217"/>
    <lineage>
        <taxon>Bacteria</taxon>
        <taxon>Bacillati</taxon>
        <taxon>Bacillota</taxon>
        <taxon>Tissierellia</taxon>
        <taxon>Tissierellales</taxon>
        <taxon>Sporanaerobacteraceae</taxon>
        <taxon>Anaerosalibacter</taxon>
    </lineage>
</organism>
<dbReference type="PANTHER" id="PTHR43806">
    <property type="entry name" value="PEPTIDASE S8"/>
    <property type="match status" value="1"/>
</dbReference>
<keyword evidence="5 7" id="KW-0720">Serine protease</keyword>
<evidence type="ECO:0000259" key="10">
    <source>
        <dbReference type="Pfam" id="PF00082"/>
    </source>
</evidence>
<accession>A0A844FK07</accession>
<dbReference type="PRINTS" id="PR00723">
    <property type="entry name" value="SUBTILISIN"/>
</dbReference>
<evidence type="ECO:0000256" key="7">
    <source>
        <dbReference type="PROSITE-ProRule" id="PRU01240"/>
    </source>
</evidence>
<dbReference type="CDD" id="cd07477">
    <property type="entry name" value="Peptidases_S8_Subtilisin_subset"/>
    <property type="match status" value="1"/>
</dbReference>
<dbReference type="InterPro" id="IPR022398">
    <property type="entry name" value="Peptidase_S8_His-AS"/>
</dbReference>
<evidence type="ECO:0000256" key="2">
    <source>
        <dbReference type="ARBA" id="ARBA00022670"/>
    </source>
</evidence>
<dbReference type="GO" id="GO:0046872">
    <property type="term" value="F:metal ion binding"/>
    <property type="evidence" value="ECO:0007669"/>
    <property type="project" value="UniProtKB-KW"/>
</dbReference>
<dbReference type="InterPro" id="IPR015500">
    <property type="entry name" value="Peptidase_S8_subtilisin-rel"/>
</dbReference>
<evidence type="ECO:0000256" key="5">
    <source>
        <dbReference type="ARBA" id="ARBA00022825"/>
    </source>
</evidence>
<dbReference type="GO" id="GO:0006508">
    <property type="term" value="P:proteolysis"/>
    <property type="evidence" value="ECO:0007669"/>
    <property type="project" value="UniProtKB-KW"/>
</dbReference>
<proteinExistence type="inferred from homology"/>
<evidence type="ECO:0000256" key="9">
    <source>
        <dbReference type="SAM" id="SignalP"/>
    </source>
</evidence>
<evidence type="ECO:0000256" key="3">
    <source>
        <dbReference type="ARBA" id="ARBA00022723"/>
    </source>
</evidence>
<feature type="signal peptide" evidence="9">
    <location>
        <begin position="1"/>
        <end position="24"/>
    </location>
</feature>
<evidence type="ECO:0000256" key="8">
    <source>
        <dbReference type="RuleBase" id="RU003355"/>
    </source>
</evidence>
<keyword evidence="2 7" id="KW-0645">Protease</keyword>
<dbReference type="InterPro" id="IPR000209">
    <property type="entry name" value="Peptidase_S8/S53_dom"/>
</dbReference>
<evidence type="ECO:0000256" key="4">
    <source>
        <dbReference type="ARBA" id="ARBA00022801"/>
    </source>
</evidence>
<evidence type="ECO:0000313" key="11">
    <source>
        <dbReference type="EMBL" id="MSS44262.1"/>
    </source>
</evidence>
<keyword evidence="9" id="KW-0732">Signal</keyword>
<feature type="active site" description="Charge relay system" evidence="6 7">
    <location>
        <position position="331"/>
    </location>
</feature>
<dbReference type="PROSITE" id="PS51892">
    <property type="entry name" value="SUBTILASE"/>
    <property type="match status" value="1"/>
</dbReference>
<dbReference type="PANTHER" id="PTHR43806:SF11">
    <property type="entry name" value="CEREVISIN-RELATED"/>
    <property type="match status" value="1"/>
</dbReference>
<protein>
    <submittedName>
        <fullName evidence="11">S8 family peptidase</fullName>
    </submittedName>
</protein>
<feature type="active site" description="Charge relay system" evidence="6 7">
    <location>
        <position position="143"/>
    </location>
</feature>
<dbReference type="InterPro" id="IPR023828">
    <property type="entry name" value="Peptidase_S8_Ser-AS"/>
</dbReference>
<feature type="active site" description="Charge relay system" evidence="6 7">
    <location>
        <position position="173"/>
    </location>
</feature>
<sequence>MKKALSILLSLLICLGTIGFQGEAALEDISLAKEEYLVQFDIPGIENLPKASIVAKEKSILNSINIQEKDILETYDLLPIYCLKLDEKQVEALKKDSNIKNIEPNIEFKASAQTIPWGISRVQAIDAHRYNYTGKGVKVAVLDSGIDSRHNDLNVRGGYSVFNDSPYSDGNGHGTHVAGTIAALDNSIGVKGVAYNVELYAVKVLNSYGSGSLSGIAKGIEWSIKNNMDILNMSLGTSTHSSILKDWCDLAYDSGLLVVAAAGNSGNAAGIGDTVDYPARYSSVVAVAATDSSNKRGSFSAHGPDIEISAPGVDVYSTYPSNRYTTMSGTSMACPHVVGSAALVWGANPKLSNVQVRESLVRTARGLGNTNHYGSGLVQALDAINYYR</sequence>
<feature type="domain" description="Peptidase S8/S53" evidence="10">
    <location>
        <begin position="134"/>
        <end position="376"/>
    </location>
</feature>
<evidence type="ECO:0000256" key="1">
    <source>
        <dbReference type="ARBA" id="ARBA00011073"/>
    </source>
</evidence>
<dbReference type="PROSITE" id="PS00136">
    <property type="entry name" value="SUBTILASE_ASP"/>
    <property type="match status" value="1"/>
</dbReference>
<dbReference type="Pfam" id="PF00082">
    <property type="entry name" value="Peptidase_S8"/>
    <property type="match status" value="1"/>
</dbReference>
<dbReference type="InterPro" id="IPR034202">
    <property type="entry name" value="Subtilisin_Carlsberg-like"/>
</dbReference>
<dbReference type="GO" id="GO:0004252">
    <property type="term" value="F:serine-type endopeptidase activity"/>
    <property type="evidence" value="ECO:0007669"/>
    <property type="project" value="UniProtKB-UniRule"/>
</dbReference>
<comment type="caution">
    <text evidence="11">The sequence shown here is derived from an EMBL/GenBank/DDBJ whole genome shotgun (WGS) entry which is preliminary data.</text>
</comment>
<name>A0A844FK07_9FIRM</name>
<evidence type="ECO:0000313" key="12">
    <source>
        <dbReference type="Proteomes" id="UP000462760"/>
    </source>
</evidence>
<dbReference type="RefSeq" id="WP_154484934.1">
    <property type="nucleotide sequence ID" value="NZ_VULR01000020.1"/>
</dbReference>